<dbReference type="NCBIfam" id="NF000812">
    <property type="entry name" value="PRK00061.1-4"/>
    <property type="match status" value="1"/>
</dbReference>
<keyword evidence="9" id="KW-1185">Reference proteome</keyword>
<evidence type="ECO:0000313" key="9">
    <source>
        <dbReference type="Proteomes" id="UP000748752"/>
    </source>
</evidence>
<feature type="binding site" evidence="7">
    <location>
        <position position="114"/>
    </location>
    <ligand>
        <name>5-amino-6-(D-ribitylamino)uracil</name>
        <dbReference type="ChEBI" id="CHEBI:15934"/>
    </ligand>
</feature>
<feature type="binding site" evidence="7">
    <location>
        <begin position="57"/>
        <end position="59"/>
    </location>
    <ligand>
        <name>5-amino-6-(D-ribitylamino)uracil</name>
        <dbReference type="ChEBI" id="CHEBI:15934"/>
    </ligand>
</feature>
<accession>A0ABS1CD07</accession>
<comment type="catalytic activity">
    <reaction evidence="6 7">
        <text>(2S)-2-hydroxy-3-oxobutyl phosphate + 5-amino-6-(D-ribitylamino)uracil = 6,7-dimethyl-8-(1-D-ribityl)lumazine + phosphate + 2 H2O + H(+)</text>
        <dbReference type="Rhea" id="RHEA:26152"/>
        <dbReference type="ChEBI" id="CHEBI:15377"/>
        <dbReference type="ChEBI" id="CHEBI:15378"/>
        <dbReference type="ChEBI" id="CHEBI:15934"/>
        <dbReference type="ChEBI" id="CHEBI:43474"/>
        <dbReference type="ChEBI" id="CHEBI:58201"/>
        <dbReference type="ChEBI" id="CHEBI:58830"/>
        <dbReference type="EC" id="2.5.1.78"/>
    </reaction>
</comment>
<sequence length="155" mass="16491">MIKTVEGVLRADQGRFCLVVSRWNSYIVESLEKGAIDTLIRHGADEANLRIVRVPGAFEMPVTIERIAAKGGYDAIIALGAVIRGGTPHFEHVAGECVKGIAQVSLKHAVPVAFGVLTVDTIEQAIERAGTKAGNKGAEAAMSALEMADLLRQLD</sequence>
<gene>
    <name evidence="7" type="primary">ribH</name>
    <name evidence="8" type="ORF">CKO31_03205</name>
</gene>
<evidence type="ECO:0000256" key="5">
    <source>
        <dbReference type="ARBA" id="ARBA00022679"/>
    </source>
</evidence>
<dbReference type="EC" id="2.5.1.78" evidence="3 7"/>
<feature type="binding site" evidence="7">
    <location>
        <begin position="86"/>
        <end position="87"/>
    </location>
    <ligand>
        <name>(2S)-2-hydroxy-3-oxobutyl phosphate</name>
        <dbReference type="ChEBI" id="CHEBI:58830"/>
    </ligand>
</feature>
<evidence type="ECO:0000256" key="2">
    <source>
        <dbReference type="ARBA" id="ARBA00007424"/>
    </source>
</evidence>
<dbReference type="EMBL" id="NRRV01000005">
    <property type="protein sequence ID" value="MBK1629763.1"/>
    <property type="molecule type" value="Genomic_DNA"/>
</dbReference>
<dbReference type="Gene3D" id="3.40.50.960">
    <property type="entry name" value="Lumazine/riboflavin synthase"/>
    <property type="match status" value="1"/>
</dbReference>
<comment type="function">
    <text evidence="7">Catalyzes the formation of 6,7-dimethyl-8-ribityllumazine by condensation of 5-amino-6-(D-ribitylamino)uracil with 3,4-dihydroxy-2-butanone 4-phosphate. This is the penultimate step in the biosynthesis of riboflavin.</text>
</comment>
<dbReference type="RefSeq" id="WP_200234051.1">
    <property type="nucleotide sequence ID" value="NZ_NRRV01000005.1"/>
</dbReference>
<evidence type="ECO:0000256" key="3">
    <source>
        <dbReference type="ARBA" id="ARBA00012664"/>
    </source>
</evidence>
<dbReference type="NCBIfam" id="TIGR00114">
    <property type="entry name" value="lumazine-synth"/>
    <property type="match status" value="1"/>
</dbReference>
<evidence type="ECO:0000256" key="6">
    <source>
        <dbReference type="ARBA" id="ARBA00048785"/>
    </source>
</evidence>
<reference evidence="8 9" key="1">
    <citation type="journal article" date="2020" name="Microorganisms">
        <title>Osmotic Adaptation and Compatible Solute Biosynthesis of Phototrophic Bacteria as Revealed from Genome Analyses.</title>
        <authorList>
            <person name="Imhoff J.F."/>
            <person name="Rahn T."/>
            <person name="Kunzel S."/>
            <person name="Keller A."/>
            <person name="Neulinger S.C."/>
        </authorList>
    </citation>
    <scope>NUCLEOTIDE SEQUENCE [LARGE SCALE GENOMIC DNA]</scope>
    <source>
        <strain evidence="8 9">DSM 6210</strain>
    </source>
</reference>
<feature type="binding site" evidence="7">
    <location>
        <position position="23"/>
    </location>
    <ligand>
        <name>5-amino-6-(D-ribitylamino)uracil</name>
        <dbReference type="ChEBI" id="CHEBI:15934"/>
    </ligand>
</feature>
<comment type="subunit">
    <text evidence="7">Forms an icosahedral capsid composed of 60 subunits, arranged as a dodecamer of pentamers.</text>
</comment>
<dbReference type="SUPFAM" id="SSF52121">
    <property type="entry name" value="Lumazine synthase"/>
    <property type="match status" value="1"/>
</dbReference>
<proteinExistence type="inferred from homology"/>
<evidence type="ECO:0000256" key="1">
    <source>
        <dbReference type="ARBA" id="ARBA00004917"/>
    </source>
</evidence>
<dbReference type="Pfam" id="PF00885">
    <property type="entry name" value="DMRL_synthase"/>
    <property type="match status" value="1"/>
</dbReference>
<feature type="binding site" evidence="7">
    <location>
        <position position="128"/>
    </location>
    <ligand>
        <name>(2S)-2-hydroxy-3-oxobutyl phosphate</name>
        <dbReference type="ChEBI" id="CHEBI:58830"/>
    </ligand>
</feature>
<comment type="caution">
    <text evidence="8">The sequence shown here is derived from an EMBL/GenBank/DDBJ whole genome shotgun (WGS) entry which is preliminary data.</text>
</comment>
<evidence type="ECO:0000256" key="7">
    <source>
        <dbReference type="HAMAP-Rule" id="MF_00178"/>
    </source>
</evidence>
<dbReference type="HAMAP" id="MF_00178">
    <property type="entry name" value="Lumazine_synth"/>
    <property type="match status" value="1"/>
</dbReference>
<dbReference type="InterPro" id="IPR002180">
    <property type="entry name" value="LS/RS"/>
</dbReference>
<keyword evidence="4 7" id="KW-0686">Riboflavin biosynthesis</keyword>
<feature type="active site" description="Proton donor" evidence="7">
    <location>
        <position position="89"/>
    </location>
</feature>
<feature type="binding site" evidence="7">
    <location>
        <begin position="81"/>
        <end position="83"/>
    </location>
    <ligand>
        <name>5-amino-6-(D-ribitylamino)uracil</name>
        <dbReference type="ChEBI" id="CHEBI:15934"/>
    </ligand>
</feature>
<protein>
    <recommendedName>
        <fullName evidence="3 7">6,7-dimethyl-8-ribityllumazine synthase</fullName>
        <shortName evidence="7">DMRL synthase</shortName>
        <shortName evidence="7">LS</shortName>
        <shortName evidence="7">Lumazine synthase</shortName>
        <ecNumber evidence="3 7">2.5.1.78</ecNumber>
    </recommendedName>
</protein>
<dbReference type="InterPro" id="IPR034964">
    <property type="entry name" value="LS"/>
</dbReference>
<dbReference type="CDD" id="cd09209">
    <property type="entry name" value="Lumazine_synthase-I"/>
    <property type="match status" value="1"/>
</dbReference>
<keyword evidence="5 7" id="KW-0808">Transferase</keyword>
<organism evidence="8 9">
    <name type="scientific">Thiohalocapsa halophila</name>
    <dbReference type="NCBI Taxonomy" id="69359"/>
    <lineage>
        <taxon>Bacteria</taxon>
        <taxon>Pseudomonadati</taxon>
        <taxon>Pseudomonadota</taxon>
        <taxon>Gammaproteobacteria</taxon>
        <taxon>Chromatiales</taxon>
        <taxon>Chromatiaceae</taxon>
        <taxon>Thiohalocapsa</taxon>
    </lineage>
</organism>
<comment type="similarity">
    <text evidence="2 7">Belongs to the DMRL synthase family.</text>
</comment>
<dbReference type="Proteomes" id="UP000748752">
    <property type="component" value="Unassembled WGS sequence"/>
</dbReference>
<name>A0ABS1CD07_9GAMM</name>
<dbReference type="PANTHER" id="PTHR21058:SF0">
    <property type="entry name" value="6,7-DIMETHYL-8-RIBITYLLUMAZINE SYNTHASE"/>
    <property type="match status" value="1"/>
</dbReference>
<dbReference type="InterPro" id="IPR036467">
    <property type="entry name" value="LS/RS_sf"/>
</dbReference>
<dbReference type="PANTHER" id="PTHR21058">
    <property type="entry name" value="6,7-DIMETHYL-8-RIBITYLLUMAZINE SYNTHASE DMRL SYNTHASE LUMAZINE SYNTHASE"/>
    <property type="match status" value="1"/>
</dbReference>
<comment type="pathway">
    <text evidence="1 7">Cofactor biosynthesis; riboflavin biosynthesis; riboflavin from 2-hydroxy-3-oxobutyl phosphate and 5-amino-6-(D-ribitylamino)uracil: step 1/2.</text>
</comment>
<evidence type="ECO:0000313" key="8">
    <source>
        <dbReference type="EMBL" id="MBK1629763.1"/>
    </source>
</evidence>
<evidence type="ECO:0000256" key="4">
    <source>
        <dbReference type="ARBA" id="ARBA00022619"/>
    </source>
</evidence>